<dbReference type="SMART" id="SM00267">
    <property type="entry name" value="GGDEF"/>
    <property type="match status" value="1"/>
</dbReference>
<dbReference type="GO" id="GO:0052621">
    <property type="term" value="F:diguanylate cyclase activity"/>
    <property type="evidence" value="ECO:0007669"/>
    <property type="project" value="UniProtKB-EC"/>
</dbReference>
<dbReference type="SUPFAM" id="SSF55073">
    <property type="entry name" value="Nucleotide cyclase"/>
    <property type="match status" value="1"/>
</dbReference>
<dbReference type="InterPro" id="IPR050469">
    <property type="entry name" value="Diguanylate_Cyclase"/>
</dbReference>
<comment type="catalytic activity">
    <reaction evidence="2">
        <text>2 GTP = 3',3'-c-di-GMP + 2 diphosphate</text>
        <dbReference type="Rhea" id="RHEA:24898"/>
        <dbReference type="ChEBI" id="CHEBI:33019"/>
        <dbReference type="ChEBI" id="CHEBI:37565"/>
        <dbReference type="ChEBI" id="CHEBI:58805"/>
        <dbReference type="EC" id="2.7.7.65"/>
    </reaction>
</comment>
<evidence type="ECO:0000259" key="7">
    <source>
        <dbReference type="PROSITE" id="PS50887"/>
    </source>
</evidence>
<evidence type="ECO:0000256" key="2">
    <source>
        <dbReference type="ARBA" id="ARBA00034247"/>
    </source>
</evidence>
<protein>
    <recommendedName>
        <fullName evidence="1">diguanylate cyclase</fullName>
        <ecNumber evidence="1">2.7.7.65</ecNumber>
    </recommendedName>
</protein>
<keyword evidence="9" id="KW-1185">Reference proteome</keyword>
<name>A0A3A1WKS6_9HYPH</name>
<dbReference type="InterPro" id="IPR003660">
    <property type="entry name" value="HAMP_dom"/>
</dbReference>
<dbReference type="Gene3D" id="3.30.70.270">
    <property type="match status" value="1"/>
</dbReference>
<dbReference type="RefSeq" id="WP_119540061.1">
    <property type="nucleotide sequence ID" value="NZ_QYRN01000005.1"/>
</dbReference>
<feature type="transmembrane region" description="Helical" evidence="3">
    <location>
        <begin position="288"/>
        <end position="311"/>
    </location>
</feature>
<dbReference type="GO" id="GO:0007165">
    <property type="term" value="P:signal transduction"/>
    <property type="evidence" value="ECO:0007669"/>
    <property type="project" value="InterPro"/>
</dbReference>
<evidence type="ECO:0000259" key="4">
    <source>
        <dbReference type="PROSITE" id="PS50112"/>
    </source>
</evidence>
<dbReference type="EC" id="2.7.7.65" evidence="1"/>
<proteinExistence type="predicted"/>
<dbReference type="CDD" id="cd00130">
    <property type="entry name" value="PAS"/>
    <property type="match status" value="1"/>
</dbReference>
<dbReference type="Proteomes" id="UP000265750">
    <property type="component" value="Unassembled WGS sequence"/>
</dbReference>
<accession>A0A3A1WKS6</accession>
<dbReference type="InterPro" id="IPR035965">
    <property type="entry name" value="PAS-like_dom_sf"/>
</dbReference>
<evidence type="ECO:0000256" key="1">
    <source>
        <dbReference type="ARBA" id="ARBA00012528"/>
    </source>
</evidence>
<evidence type="ECO:0000259" key="5">
    <source>
        <dbReference type="PROSITE" id="PS50113"/>
    </source>
</evidence>
<dbReference type="CDD" id="cd01949">
    <property type="entry name" value="GGDEF"/>
    <property type="match status" value="1"/>
</dbReference>
<feature type="domain" description="PAS" evidence="4">
    <location>
        <begin position="372"/>
        <end position="442"/>
    </location>
</feature>
<dbReference type="GO" id="GO:0005886">
    <property type="term" value="C:plasma membrane"/>
    <property type="evidence" value="ECO:0007669"/>
    <property type="project" value="TreeGrafter"/>
</dbReference>
<dbReference type="InterPro" id="IPR000160">
    <property type="entry name" value="GGDEF_dom"/>
</dbReference>
<organism evidence="8 9">
    <name type="scientific">Aureimonas flava</name>
    <dbReference type="NCBI Taxonomy" id="2320271"/>
    <lineage>
        <taxon>Bacteria</taxon>
        <taxon>Pseudomonadati</taxon>
        <taxon>Pseudomonadota</taxon>
        <taxon>Alphaproteobacteria</taxon>
        <taxon>Hyphomicrobiales</taxon>
        <taxon>Aurantimonadaceae</taxon>
        <taxon>Aureimonas</taxon>
    </lineage>
</organism>
<gene>
    <name evidence="8" type="ORF">D3218_10655</name>
</gene>
<dbReference type="SUPFAM" id="SSF55785">
    <property type="entry name" value="PYP-like sensor domain (PAS domain)"/>
    <property type="match status" value="1"/>
</dbReference>
<dbReference type="GO" id="GO:1902201">
    <property type="term" value="P:negative regulation of bacterial-type flagellum-dependent cell motility"/>
    <property type="evidence" value="ECO:0007669"/>
    <property type="project" value="TreeGrafter"/>
</dbReference>
<dbReference type="PANTHER" id="PTHR45138">
    <property type="entry name" value="REGULATORY COMPONENTS OF SENSORY TRANSDUCTION SYSTEM"/>
    <property type="match status" value="1"/>
</dbReference>
<evidence type="ECO:0000313" key="9">
    <source>
        <dbReference type="Proteomes" id="UP000265750"/>
    </source>
</evidence>
<dbReference type="EMBL" id="QYRN01000005">
    <property type="protein sequence ID" value="RIY00859.1"/>
    <property type="molecule type" value="Genomic_DNA"/>
</dbReference>
<evidence type="ECO:0000313" key="8">
    <source>
        <dbReference type="EMBL" id="RIY00859.1"/>
    </source>
</evidence>
<dbReference type="AlphaFoldDB" id="A0A3A1WKS6"/>
<comment type="caution">
    <text evidence="8">The sequence shown here is derived from an EMBL/GenBank/DDBJ whole genome shotgun (WGS) entry which is preliminary data.</text>
</comment>
<dbReference type="SMART" id="SM00091">
    <property type="entry name" value="PAS"/>
    <property type="match status" value="1"/>
</dbReference>
<feature type="domain" description="HAMP" evidence="6">
    <location>
        <begin position="310"/>
        <end position="364"/>
    </location>
</feature>
<dbReference type="InterPro" id="IPR043128">
    <property type="entry name" value="Rev_trsase/Diguanyl_cyclase"/>
</dbReference>
<dbReference type="PROSITE" id="PS50885">
    <property type="entry name" value="HAMP"/>
    <property type="match status" value="1"/>
</dbReference>
<dbReference type="Pfam" id="PF00990">
    <property type="entry name" value="GGDEF"/>
    <property type="match status" value="1"/>
</dbReference>
<dbReference type="GO" id="GO:0043709">
    <property type="term" value="P:cell adhesion involved in single-species biofilm formation"/>
    <property type="evidence" value="ECO:0007669"/>
    <property type="project" value="TreeGrafter"/>
</dbReference>
<dbReference type="NCBIfam" id="TIGR00229">
    <property type="entry name" value="sensory_box"/>
    <property type="match status" value="1"/>
</dbReference>
<keyword evidence="3" id="KW-1133">Transmembrane helix</keyword>
<evidence type="ECO:0000256" key="3">
    <source>
        <dbReference type="SAM" id="Phobius"/>
    </source>
</evidence>
<dbReference type="NCBIfam" id="TIGR00254">
    <property type="entry name" value="GGDEF"/>
    <property type="match status" value="1"/>
</dbReference>
<keyword evidence="3" id="KW-0812">Transmembrane</keyword>
<dbReference type="FunFam" id="3.30.70.270:FF:000001">
    <property type="entry name" value="Diguanylate cyclase domain protein"/>
    <property type="match status" value="1"/>
</dbReference>
<dbReference type="PROSITE" id="PS50112">
    <property type="entry name" value="PAS"/>
    <property type="match status" value="1"/>
</dbReference>
<dbReference type="InterPro" id="IPR000700">
    <property type="entry name" value="PAS-assoc_C"/>
</dbReference>
<keyword evidence="3" id="KW-0472">Membrane</keyword>
<dbReference type="Pfam" id="PF08447">
    <property type="entry name" value="PAS_3"/>
    <property type="match status" value="1"/>
</dbReference>
<dbReference type="PROSITE" id="PS50113">
    <property type="entry name" value="PAC"/>
    <property type="match status" value="1"/>
</dbReference>
<dbReference type="InterPro" id="IPR029787">
    <property type="entry name" value="Nucleotide_cyclase"/>
</dbReference>
<evidence type="ECO:0000259" key="6">
    <source>
        <dbReference type="PROSITE" id="PS50885"/>
    </source>
</evidence>
<dbReference type="CDD" id="cd12914">
    <property type="entry name" value="PDC1_DGC_like"/>
    <property type="match status" value="1"/>
</dbReference>
<feature type="domain" description="GGDEF" evidence="7">
    <location>
        <begin position="531"/>
        <end position="669"/>
    </location>
</feature>
<sequence length="669" mass="71941">MMNAFRNIGVRGRLLLLIAAAMLPLIGLIATGLVVSFRDAELEAQRNIASETKLGAARIARVFDDAREFLATVRHTPQILRLEQPACNTLLAGLKAERPQFLTIGVIGPDRTLLCHSRGVTGSLFHDEDLFERAINARGNRFFAGDFMISPVSGKPTMAVAMRLPPTAGPAAGGVVFASLNLSMIERDIRTLSAATGHALAIVQPRAARILVGWPHTTEFGTIAPDFGLFAAMRQAGEGRSAASDDLSGEPMIYGFEPIQNAGTADLWLTVGVRPAEVYATMQHRLRWTLLLGGGTLILALGGTALIAYWMQHRPIALLSRSAQRIGAGNFAVSTGMDFWQAPEFRRLGELVDTAARTLAQAKAAEEAVAAGQRQFQIVADNTADMISCVDAAGRRTLVTGASRRILGYDPAELLGRSPLEIAMPEDQPIVQSLLETFRAGGEVKGIRYRVCRKDGSVIWVELSGRPVDDVGGCVISMRDVDQRQRTEEALAEATRQLETLAATDELTRLANRRTFNRRLDETFATAGDGSDFSLLLLDVDRFKAFNDRYGHPAGDRCLAAVAEALAACVRRDDEIGARYGGEELALILPGAGPAEALIRAEAIRRAVLALRIPHEDAEDGYLTVSIGVASLSDMRAGKSGAAEILQKADEALYAAKAGGRNQVRARAA</sequence>
<reference evidence="9" key="1">
    <citation type="submission" date="2018-09" db="EMBL/GenBank/DDBJ databases">
        <authorList>
            <person name="Tuo L."/>
        </authorList>
    </citation>
    <scope>NUCLEOTIDE SEQUENCE [LARGE SCALE GENOMIC DNA]</scope>
    <source>
        <strain evidence="9">M2BS4Y-1</strain>
    </source>
</reference>
<dbReference type="OrthoDB" id="9812260at2"/>
<dbReference type="PROSITE" id="PS50887">
    <property type="entry name" value="GGDEF"/>
    <property type="match status" value="1"/>
</dbReference>
<dbReference type="Gene3D" id="3.30.450.20">
    <property type="entry name" value="PAS domain"/>
    <property type="match status" value="2"/>
</dbReference>
<dbReference type="InterPro" id="IPR013655">
    <property type="entry name" value="PAS_fold_3"/>
</dbReference>
<feature type="domain" description="PAC" evidence="5">
    <location>
        <begin position="445"/>
        <end position="493"/>
    </location>
</feature>
<dbReference type="InterPro" id="IPR000014">
    <property type="entry name" value="PAS"/>
</dbReference>
<dbReference type="PANTHER" id="PTHR45138:SF9">
    <property type="entry name" value="DIGUANYLATE CYCLASE DGCM-RELATED"/>
    <property type="match status" value="1"/>
</dbReference>